<evidence type="ECO:0000256" key="5">
    <source>
        <dbReference type="ARBA" id="ARBA00022741"/>
    </source>
</evidence>
<sequence>MITDHWNPIEKNEFWLCNSEFGKKISCFGLIAALSICGFLGNLINVDLWFGVNFIFGSVFVVLALLLMGPLAAVLVALISHSYTYFLWGHAYALVNLCLEAAFLGFFYGKEWPRRDLIILDLIFWALIGAPFAYLTYTYGLGLPGSTVAVIGLKQGINGLVNVVLAYLILLLLRPLLGKLATVPQSWIGWRLSTLFSMGLSTFILVPSVALMFFSSGWEFDRAMEEASERVSFDAHFFASDMENAVTLRTDQVSLLYFRDAPKFRLAEAEDLPSGVVSICIVDSKGEARFVRDLHAGDNCSEFISSLDIDDLIESIGGSFPHLTMDGRMLRSIALGRRDELLVTTWDFETIFSEVKEEHLLEKGWNVFWGTGVMGVSEVPYFDLPEALAGSHYLDRELDVFVPLEAENVDLNKWRESYKYSVIKPEFSDEISYVVLMPLTEVIAVLHGRITDRFSVLAVAVFIGLVAVSALTLALQRFLDTALGKGMTEIKSLAEDDPFSQRMSNYFIYEARWVWRWITSIVNDLQETTEEQERVANDLTQLIDTANAPIFGIDAQGRVNEWNQAAERITGFTKDEVMGEDLVASYITDDYKEAVQEVLDKALAGEQTANYEFPLFTKSGDRVDVLLNSTTRRDATGAIVGVVGVGQDITELNQIRIEQERVANDLTQLIDTANAPIFGIDAQGRVNEWNQTAERITGFTKDEVMGEDLVGGYITDDYKEAVQEVLDKALAGEQTANYEFPLFTKSGDRVDVLLNSTTRRDATGAIVGVVGVGQDITELKKSQAQVIHSSKLATLGEMATSVAHELNQPLNVIRLAAGNCRMRLESNAASEAYLENKLERIEEQTARAASIIDHMRMFGRKTLESATEIDIASTIRNALDLVGEQLRLSGIEVVLDLPEQSDVYALGHAIQMEQVILNLITNSRDAILQKNSDVKRISIKQEIEGDEVKIRISDTGGGIPEKVLARIFEPFFTTKEIGRGTGLGLSVSYGIVNDMKGSIETWNEENGACTLIRLPVNQVGYAI</sequence>
<organism evidence="13 14">
    <name type="scientific">Actibacterium pelagium</name>
    <dbReference type="NCBI Taxonomy" id="2029103"/>
    <lineage>
        <taxon>Bacteria</taxon>
        <taxon>Pseudomonadati</taxon>
        <taxon>Pseudomonadota</taxon>
        <taxon>Alphaproteobacteria</taxon>
        <taxon>Rhodobacterales</taxon>
        <taxon>Roseobacteraceae</taxon>
        <taxon>Actibacterium</taxon>
    </lineage>
</organism>
<feature type="transmembrane region" description="Helical" evidence="9">
    <location>
        <begin position="157"/>
        <end position="176"/>
    </location>
</feature>
<keyword evidence="9" id="KW-0472">Membrane</keyword>
<evidence type="ECO:0000256" key="4">
    <source>
        <dbReference type="ARBA" id="ARBA00022679"/>
    </source>
</evidence>
<accession>A0A917EN07</accession>
<dbReference type="InterPro" id="IPR035965">
    <property type="entry name" value="PAS-like_dom_sf"/>
</dbReference>
<dbReference type="SUPFAM" id="SSF47384">
    <property type="entry name" value="Homodimeric domain of signal transducing histidine kinase"/>
    <property type="match status" value="1"/>
</dbReference>
<feature type="transmembrane region" description="Helical" evidence="9">
    <location>
        <begin position="454"/>
        <end position="475"/>
    </location>
</feature>
<keyword evidence="9" id="KW-1133">Transmembrane helix</keyword>
<dbReference type="InterPro" id="IPR001610">
    <property type="entry name" value="PAC"/>
</dbReference>
<dbReference type="AlphaFoldDB" id="A0A917EN07"/>
<evidence type="ECO:0000256" key="8">
    <source>
        <dbReference type="ARBA" id="ARBA00023012"/>
    </source>
</evidence>
<dbReference type="SMART" id="SM00387">
    <property type="entry name" value="HATPase_c"/>
    <property type="match status" value="1"/>
</dbReference>
<dbReference type="SMART" id="SM00091">
    <property type="entry name" value="PAS"/>
    <property type="match status" value="2"/>
</dbReference>
<dbReference type="SMART" id="SM00086">
    <property type="entry name" value="PAC"/>
    <property type="match status" value="2"/>
</dbReference>
<feature type="domain" description="PAC" evidence="12">
    <location>
        <begin position="736"/>
        <end position="788"/>
    </location>
</feature>
<dbReference type="InterPro" id="IPR005467">
    <property type="entry name" value="His_kinase_dom"/>
</dbReference>
<keyword evidence="6" id="KW-0418">Kinase</keyword>
<dbReference type="InterPro" id="IPR036097">
    <property type="entry name" value="HisK_dim/P_sf"/>
</dbReference>
<feature type="transmembrane region" description="Helical" evidence="9">
    <location>
        <begin position="118"/>
        <end position="137"/>
    </location>
</feature>
<reference evidence="13" key="2">
    <citation type="submission" date="2020-09" db="EMBL/GenBank/DDBJ databases">
        <authorList>
            <person name="Sun Q."/>
            <person name="Zhou Y."/>
        </authorList>
    </citation>
    <scope>NUCLEOTIDE SEQUENCE</scope>
    <source>
        <strain evidence="13">CGMCC 1.16012</strain>
    </source>
</reference>
<dbReference type="InterPro" id="IPR013767">
    <property type="entry name" value="PAS_fold"/>
</dbReference>
<feature type="transmembrane region" description="Helical" evidence="9">
    <location>
        <begin position="188"/>
        <end position="214"/>
    </location>
</feature>
<keyword evidence="7" id="KW-0067">ATP-binding</keyword>
<keyword evidence="8" id="KW-0902">Two-component regulatory system</keyword>
<evidence type="ECO:0000259" key="11">
    <source>
        <dbReference type="PROSITE" id="PS50112"/>
    </source>
</evidence>
<proteinExistence type="predicted"/>
<feature type="transmembrane region" description="Helical" evidence="9">
    <location>
        <begin position="85"/>
        <end position="106"/>
    </location>
</feature>
<reference evidence="13" key="1">
    <citation type="journal article" date="2014" name="Int. J. Syst. Evol. Microbiol.">
        <title>Complete genome sequence of Corynebacterium casei LMG S-19264T (=DSM 44701T), isolated from a smear-ripened cheese.</title>
        <authorList>
            <consortium name="US DOE Joint Genome Institute (JGI-PGF)"/>
            <person name="Walter F."/>
            <person name="Albersmeier A."/>
            <person name="Kalinowski J."/>
            <person name="Ruckert C."/>
        </authorList>
    </citation>
    <scope>NUCLEOTIDE SEQUENCE</scope>
    <source>
        <strain evidence="13">CGMCC 1.16012</strain>
    </source>
</reference>
<dbReference type="InterPro" id="IPR003661">
    <property type="entry name" value="HisK_dim/P_dom"/>
</dbReference>
<dbReference type="Proteomes" id="UP000606730">
    <property type="component" value="Unassembled WGS sequence"/>
</dbReference>
<dbReference type="InterPro" id="IPR003594">
    <property type="entry name" value="HATPase_dom"/>
</dbReference>
<dbReference type="GO" id="GO:0005524">
    <property type="term" value="F:ATP binding"/>
    <property type="evidence" value="ECO:0007669"/>
    <property type="project" value="UniProtKB-KW"/>
</dbReference>
<dbReference type="EMBL" id="BMKN01000003">
    <property type="protein sequence ID" value="GGE62788.1"/>
    <property type="molecule type" value="Genomic_DNA"/>
</dbReference>
<dbReference type="Gene3D" id="1.10.287.130">
    <property type="match status" value="1"/>
</dbReference>
<keyword evidence="14" id="KW-1185">Reference proteome</keyword>
<dbReference type="NCBIfam" id="TIGR00229">
    <property type="entry name" value="sensory_box"/>
    <property type="match status" value="2"/>
</dbReference>
<comment type="catalytic activity">
    <reaction evidence="1">
        <text>ATP + protein L-histidine = ADP + protein N-phospho-L-histidine.</text>
        <dbReference type="EC" id="2.7.13.3"/>
    </reaction>
</comment>
<dbReference type="CDD" id="cd00130">
    <property type="entry name" value="PAS"/>
    <property type="match status" value="2"/>
</dbReference>
<dbReference type="PROSITE" id="PS50113">
    <property type="entry name" value="PAC"/>
    <property type="match status" value="2"/>
</dbReference>
<dbReference type="SUPFAM" id="SSF55785">
    <property type="entry name" value="PYP-like sensor domain (PAS domain)"/>
    <property type="match status" value="2"/>
</dbReference>
<keyword evidence="9" id="KW-0812">Transmembrane</keyword>
<keyword evidence="5" id="KW-0547">Nucleotide-binding</keyword>
<dbReference type="Gene3D" id="3.30.565.10">
    <property type="entry name" value="Histidine kinase-like ATPase, C-terminal domain"/>
    <property type="match status" value="1"/>
</dbReference>
<evidence type="ECO:0000259" key="10">
    <source>
        <dbReference type="PROSITE" id="PS50109"/>
    </source>
</evidence>
<gene>
    <name evidence="13" type="ORF">GCM10011517_33160</name>
</gene>
<evidence type="ECO:0000313" key="13">
    <source>
        <dbReference type="EMBL" id="GGE62788.1"/>
    </source>
</evidence>
<dbReference type="SUPFAM" id="SSF55874">
    <property type="entry name" value="ATPase domain of HSP90 chaperone/DNA topoisomerase II/histidine kinase"/>
    <property type="match status" value="1"/>
</dbReference>
<comment type="caution">
    <text evidence="13">The sequence shown here is derived from an EMBL/GenBank/DDBJ whole genome shotgun (WGS) entry which is preliminary data.</text>
</comment>
<dbReference type="PANTHER" id="PTHR43065:SF46">
    <property type="entry name" value="C4-DICARBOXYLATE TRANSPORT SENSOR PROTEIN DCTB"/>
    <property type="match status" value="1"/>
</dbReference>
<dbReference type="Gene3D" id="3.30.450.20">
    <property type="entry name" value="PAS domain"/>
    <property type="match status" value="2"/>
</dbReference>
<dbReference type="PANTHER" id="PTHR43065">
    <property type="entry name" value="SENSOR HISTIDINE KINASE"/>
    <property type="match status" value="1"/>
</dbReference>
<dbReference type="EC" id="2.7.13.3" evidence="2"/>
<dbReference type="Pfam" id="PF00989">
    <property type="entry name" value="PAS"/>
    <property type="match status" value="2"/>
</dbReference>
<dbReference type="InterPro" id="IPR004358">
    <property type="entry name" value="Sig_transdc_His_kin-like_C"/>
</dbReference>
<feature type="domain" description="PAS" evidence="11">
    <location>
        <begin position="535"/>
        <end position="606"/>
    </location>
</feature>
<dbReference type="GO" id="GO:0000155">
    <property type="term" value="F:phosphorelay sensor kinase activity"/>
    <property type="evidence" value="ECO:0007669"/>
    <property type="project" value="InterPro"/>
</dbReference>
<evidence type="ECO:0000256" key="2">
    <source>
        <dbReference type="ARBA" id="ARBA00012438"/>
    </source>
</evidence>
<dbReference type="Pfam" id="PF00512">
    <property type="entry name" value="HisKA"/>
    <property type="match status" value="1"/>
</dbReference>
<dbReference type="CDD" id="cd00082">
    <property type="entry name" value="HisKA"/>
    <property type="match status" value="1"/>
</dbReference>
<dbReference type="PROSITE" id="PS50109">
    <property type="entry name" value="HIS_KIN"/>
    <property type="match status" value="1"/>
</dbReference>
<dbReference type="SMART" id="SM00388">
    <property type="entry name" value="HisKA"/>
    <property type="match status" value="1"/>
</dbReference>
<feature type="domain" description="PAS" evidence="11">
    <location>
        <begin position="662"/>
        <end position="733"/>
    </location>
</feature>
<dbReference type="PRINTS" id="PR00344">
    <property type="entry name" value="BCTRLSENSOR"/>
</dbReference>
<evidence type="ECO:0000256" key="6">
    <source>
        <dbReference type="ARBA" id="ARBA00022777"/>
    </source>
</evidence>
<dbReference type="InterPro" id="IPR036890">
    <property type="entry name" value="HATPase_C_sf"/>
</dbReference>
<feature type="domain" description="Histidine kinase" evidence="10">
    <location>
        <begin position="801"/>
        <end position="1018"/>
    </location>
</feature>
<dbReference type="GO" id="GO:0006355">
    <property type="term" value="P:regulation of DNA-templated transcription"/>
    <property type="evidence" value="ECO:0007669"/>
    <property type="project" value="InterPro"/>
</dbReference>
<dbReference type="RefSeq" id="WP_188720564.1">
    <property type="nucleotide sequence ID" value="NZ_BMKN01000003.1"/>
</dbReference>
<dbReference type="Pfam" id="PF02518">
    <property type="entry name" value="HATPase_c"/>
    <property type="match status" value="1"/>
</dbReference>
<name>A0A917EN07_9RHOB</name>
<evidence type="ECO:0000256" key="9">
    <source>
        <dbReference type="SAM" id="Phobius"/>
    </source>
</evidence>
<keyword evidence="4" id="KW-0808">Transferase</keyword>
<feature type="transmembrane region" description="Helical" evidence="9">
    <location>
        <begin position="50"/>
        <end position="78"/>
    </location>
</feature>
<dbReference type="PROSITE" id="PS50112">
    <property type="entry name" value="PAS"/>
    <property type="match status" value="2"/>
</dbReference>
<evidence type="ECO:0000313" key="14">
    <source>
        <dbReference type="Proteomes" id="UP000606730"/>
    </source>
</evidence>
<dbReference type="InterPro" id="IPR000014">
    <property type="entry name" value="PAS"/>
</dbReference>
<evidence type="ECO:0000256" key="7">
    <source>
        <dbReference type="ARBA" id="ARBA00022840"/>
    </source>
</evidence>
<feature type="domain" description="PAC" evidence="12">
    <location>
        <begin position="609"/>
        <end position="661"/>
    </location>
</feature>
<protein>
    <recommendedName>
        <fullName evidence="2">histidine kinase</fullName>
        <ecNumber evidence="2">2.7.13.3</ecNumber>
    </recommendedName>
</protein>
<evidence type="ECO:0000259" key="12">
    <source>
        <dbReference type="PROSITE" id="PS50113"/>
    </source>
</evidence>
<evidence type="ECO:0000256" key="1">
    <source>
        <dbReference type="ARBA" id="ARBA00000085"/>
    </source>
</evidence>
<keyword evidence="3" id="KW-0597">Phosphoprotein</keyword>
<dbReference type="InterPro" id="IPR000700">
    <property type="entry name" value="PAS-assoc_C"/>
</dbReference>
<feature type="transmembrane region" description="Helical" evidence="9">
    <location>
        <begin position="25"/>
        <end position="44"/>
    </location>
</feature>
<evidence type="ECO:0000256" key="3">
    <source>
        <dbReference type="ARBA" id="ARBA00022553"/>
    </source>
</evidence>